<feature type="compositionally biased region" description="Low complexity" evidence="1">
    <location>
        <begin position="47"/>
        <end position="117"/>
    </location>
</feature>
<dbReference type="Pfam" id="PF23585">
    <property type="entry name" value="DUF7137"/>
    <property type="match status" value="1"/>
</dbReference>
<sequence length="298" mass="31457">MRSFFVSVLYAVLFLGVLSSAWPWDGLLAERSDDLSRRAESTASDVGTADTPSTTDSPSSSSSSGSSDSSATGTITGTNTNTNTDATATGTGRMTTATGSGSSNSTNTKTTSRTTATSSISIDPAAAAGGISMITPNAMSTTYYKIDYNATFVWNYTSLSVTPTAINVVASCSLNRETYTLTNNMTVDPTGTFIWDTKEFQASQTVSLLTSTYTLFVVDADKSITDTPEPGYLSSFIGFPFGMYRPQYYVPLNEFKCATCSGALSDVQRQGIKFALGMAMITLFSFTWFVGGAGLLSA</sequence>
<accession>S7ZPZ6</accession>
<evidence type="ECO:0000256" key="1">
    <source>
        <dbReference type="SAM" id="MobiDB-lite"/>
    </source>
</evidence>
<dbReference type="PANTHER" id="PTHR42028">
    <property type="entry name" value="CHROMOSOME 1, WHOLE GENOME SHOTGUN SEQUENCE"/>
    <property type="match status" value="1"/>
</dbReference>
<dbReference type="PhylomeDB" id="S7ZPZ6"/>
<keyword evidence="2" id="KW-0812">Transmembrane</keyword>
<dbReference type="OrthoDB" id="2435509at2759"/>
<reference evidence="5 6" key="1">
    <citation type="journal article" date="2013" name="PLoS ONE">
        <title>Genomic and secretomic analyses reveal unique features of the lignocellulolytic enzyme system of Penicillium decumbens.</title>
        <authorList>
            <person name="Liu G."/>
            <person name="Zhang L."/>
            <person name="Wei X."/>
            <person name="Zou G."/>
            <person name="Qin Y."/>
            <person name="Ma L."/>
            <person name="Li J."/>
            <person name="Zheng H."/>
            <person name="Wang S."/>
            <person name="Wang C."/>
            <person name="Xun L."/>
            <person name="Zhao G.-P."/>
            <person name="Zhou Z."/>
            <person name="Qu Y."/>
        </authorList>
    </citation>
    <scope>NUCLEOTIDE SEQUENCE [LARGE SCALE GENOMIC DNA]</scope>
    <source>
        <strain evidence="6">114-2 / CGMCC 5302</strain>
    </source>
</reference>
<feature type="chain" id="PRO_5004547294" description="DUF7137 domain-containing protein" evidence="3">
    <location>
        <begin position="20"/>
        <end position="298"/>
    </location>
</feature>
<keyword evidence="3" id="KW-0732">Signal</keyword>
<dbReference type="EMBL" id="KB644412">
    <property type="protein sequence ID" value="EPS30711.1"/>
    <property type="molecule type" value="Genomic_DNA"/>
</dbReference>
<protein>
    <recommendedName>
        <fullName evidence="4">DUF7137 domain-containing protein</fullName>
    </recommendedName>
</protein>
<feature type="domain" description="DUF7137" evidence="4">
    <location>
        <begin position="126"/>
        <end position="259"/>
    </location>
</feature>
<dbReference type="PANTHER" id="PTHR42028:SF1">
    <property type="entry name" value="YALI0E30657P"/>
    <property type="match status" value="1"/>
</dbReference>
<feature type="transmembrane region" description="Helical" evidence="2">
    <location>
        <begin position="274"/>
        <end position="296"/>
    </location>
</feature>
<keyword evidence="6" id="KW-1185">Reference proteome</keyword>
<dbReference type="Proteomes" id="UP000019376">
    <property type="component" value="Unassembled WGS sequence"/>
</dbReference>
<dbReference type="InterPro" id="IPR055561">
    <property type="entry name" value="DUF7137"/>
</dbReference>
<name>S7ZPZ6_PENO1</name>
<organism evidence="5 6">
    <name type="scientific">Penicillium oxalicum (strain 114-2 / CGMCC 5302)</name>
    <name type="common">Penicillium decumbens</name>
    <dbReference type="NCBI Taxonomy" id="933388"/>
    <lineage>
        <taxon>Eukaryota</taxon>
        <taxon>Fungi</taxon>
        <taxon>Dikarya</taxon>
        <taxon>Ascomycota</taxon>
        <taxon>Pezizomycotina</taxon>
        <taxon>Eurotiomycetes</taxon>
        <taxon>Eurotiomycetidae</taxon>
        <taxon>Eurotiales</taxon>
        <taxon>Aspergillaceae</taxon>
        <taxon>Penicillium</taxon>
    </lineage>
</organism>
<evidence type="ECO:0000256" key="2">
    <source>
        <dbReference type="SAM" id="Phobius"/>
    </source>
</evidence>
<dbReference type="AlphaFoldDB" id="S7ZPZ6"/>
<evidence type="ECO:0000313" key="6">
    <source>
        <dbReference type="Proteomes" id="UP000019376"/>
    </source>
</evidence>
<keyword evidence="2" id="KW-1133">Transmembrane helix</keyword>
<evidence type="ECO:0000313" key="5">
    <source>
        <dbReference type="EMBL" id="EPS30711.1"/>
    </source>
</evidence>
<gene>
    <name evidence="5" type="ORF">PDE_05663</name>
</gene>
<keyword evidence="2" id="KW-0472">Membrane</keyword>
<evidence type="ECO:0000259" key="4">
    <source>
        <dbReference type="Pfam" id="PF23585"/>
    </source>
</evidence>
<feature type="signal peptide" evidence="3">
    <location>
        <begin position="1"/>
        <end position="19"/>
    </location>
</feature>
<proteinExistence type="predicted"/>
<evidence type="ECO:0000256" key="3">
    <source>
        <dbReference type="SAM" id="SignalP"/>
    </source>
</evidence>
<dbReference type="eggNOG" id="ENOG502RYRY">
    <property type="taxonomic scope" value="Eukaryota"/>
</dbReference>
<dbReference type="HOGENOM" id="CLU_058864_0_0_1"/>
<feature type="region of interest" description="Disordered" evidence="1">
    <location>
        <begin position="39"/>
        <end position="117"/>
    </location>
</feature>